<reference evidence="1" key="1">
    <citation type="journal article" date="2023" name="IScience">
        <title>Live-bearing cockroach genome reveals convergent evolutionary mechanisms linked to viviparity in insects and beyond.</title>
        <authorList>
            <person name="Fouks B."/>
            <person name="Harrison M.C."/>
            <person name="Mikhailova A.A."/>
            <person name="Marchal E."/>
            <person name="English S."/>
            <person name="Carruthers M."/>
            <person name="Jennings E.C."/>
            <person name="Chiamaka E.L."/>
            <person name="Frigard R.A."/>
            <person name="Pippel M."/>
            <person name="Attardo G.M."/>
            <person name="Benoit J.B."/>
            <person name="Bornberg-Bauer E."/>
            <person name="Tobe S.S."/>
        </authorList>
    </citation>
    <scope>NUCLEOTIDE SEQUENCE</scope>
    <source>
        <strain evidence="1">Stay&amp;Tobe</strain>
    </source>
</reference>
<gene>
    <name evidence="1" type="ORF">L9F63_015496</name>
</gene>
<feature type="non-terminal residue" evidence="1">
    <location>
        <position position="1"/>
    </location>
</feature>
<protein>
    <submittedName>
        <fullName evidence="1">Uncharacterized protein</fullName>
    </submittedName>
</protein>
<evidence type="ECO:0000313" key="1">
    <source>
        <dbReference type="EMBL" id="KAJ9592853.1"/>
    </source>
</evidence>
<organism evidence="1 2">
    <name type="scientific">Diploptera punctata</name>
    <name type="common">Pacific beetle cockroach</name>
    <dbReference type="NCBI Taxonomy" id="6984"/>
    <lineage>
        <taxon>Eukaryota</taxon>
        <taxon>Metazoa</taxon>
        <taxon>Ecdysozoa</taxon>
        <taxon>Arthropoda</taxon>
        <taxon>Hexapoda</taxon>
        <taxon>Insecta</taxon>
        <taxon>Pterygota</taxon>
        <taxon>Neoptera</taxon>
        <taxon>Polyneoptera</taxon>
        <taxon>Dictyoptera</taxon>
        <taxon>Blattodea</taxon>
        <taxon>Blaberoidea</taxon>
        <taxon>Blaberidae</taxon>
        <taxon>Diplopterinae</taxon>
        <taxon>Diploptera</taxon>
    </lineage>
</organism>
<evidence type="ECO:0000313" key="2">
    <source>
        <dbReference type="Proteomes" id="UP001233999"/>
    </source>
</evidence>
<feature type="non-terminal residue" evidence="1">
    <location>
        <position position="51"/>
    </location>
</feature>
<comment type="caution">
    <text evidence="1">The sequence shown here is derived from an EMBL/GenBank/DDBJ whole genome shotgun (WGS) entry which is preliminary data.</text>
</comment>
<name>A0AAD8A7N0_DIPPU</name>
<accession>A0AAD8A7N0</accession>
<dbReference type="AlphaFoldDB" id="A0AAD8A7N0"/>
<proteinExistence type="predicted"/>
<keyword evidence="2" id="KW-1185">Reference proteome</keyword>
<dbReference type="Proteomes" id="UP001233999">
    <property type="component" value="Unassembled WGS sequence"/>
</dbReference>
<dbReference type="EMBL" id="JASPKZ010003800">
    <property type="protein sequence ID" value="KAJ9592853.1"/>
    <property type="molecule type" value="Genomic_DNA"/>
</dbReference>
<sequence length="51" mass="5931">FPGALVAKTGTDHFTFRSEIFYFTKSQKVITDIMAFQFWKAMGSYHTYNSL</sequence>
<reference evidence="1" key="2">
    <citation type="submission" date="2023-05" db="EMBL/GenBank/DDBJ databases">
        <authorList>
            <person name="Fouks B."/>
        </authorList>
    </citation>
    <scope>NUCLEOTIDE SEQUENCE</scope>
    <source>
        <strain evidence="1">Stay&amp;Tobe</strain>
        <tissue evidence="1">Testes</tissue>
    </source>
</reference>